<comment type="caution">
    <text evidence="2">The sequence shown here is derived from an EMBL/GenBank/DDBJ whole genome shotgun (WGS) entry which is preliminary data.</text>
</comment>
<evidence type="ECO:0000313" key="2">
    <source>
        <dbReference type="EMBL" id="MDR6511977.1"/>
    </source>
</evidence>
<organism evidence="2 3">
    <name type="scientific">Novosphingobium capsulatum</name>
    <dbReference type="NCBI Taxonomy" id="13688"/>
    <lineage>
        <taxon>Bacteria</taxon>
        <taxon>Pseudomonadati</taxon>
        <taxon>Pseudomonadota</taxon>
        <taxon>Alphaproteobacteria</taxon>
        <taxon>Sphingomonadales</taxon>
        <taxon>Sphingomonadaceae</taxon>
        <taxon>Novosphingobium</taxon>
    </lineage>
</organism>
<keyword evidence="1" id="KW-0472">Membrane</keyword>
<proteinExistence type="predicted"/>
<keyword evidence="3" id="KW-1185">Reference proteome</keyword>
<protein>
    <submittedName>
        <fullName evidence="2">Uncharacterized protein</fullName>
    </submittedName>
</protein>
<feature type="transmembrane region" description="Helical" evidence="1">
    <location>
        <begin position="6"/>
        <end position="26"/>
    </location>
</feature>
<accession>A0ABU1MNZ5</accession>
<keyword evidence="1" id="KW-1133">Transmembrane helix</keyword>
<evidence type="ECO:0000313" key="3">
    <source>
        <dbReference type="Proteomes" id="UP001184150"/>
    </source>
</evidence>
<keyword evidence="1" id="KW-0812">Transmembrane</keyword>
<evidence type="ECO:0000256" key="1">
    <source>
        <dbReference type="SAM" id="Phobius"/>
    </source>
</evidence>
<dbReference type="EMBL" id="JAVDRD010000007">
    <property type="protein sequence ID" value="MDR6511977.1"/>
    <property type="molecule type" value="Genomic_DNA"/>
</dbReference>
<name>A0ABU1MNZ5_9SPHN</name>
<sequence length="74" mass="7743">MAWPHELAAGYASLGWVQLSVAGAMVRHRHRACQWLHQRARHLRSGAALLAVAGAVVTFMAVAAITASGVAALA</sequence>
<reference evidence="2 3" key="1">
    <citation type="submission" date="2023-07" db="EMBL/GenBank/DDBJ databases">
        <title>Sorghum-associated microbial communities from plants grown in Nebraska, USA.</title>
        <authorList>
            <person name="Schachtman D."/>
        </authorList>
    </citation>
    <scope>NUCLEOTIDE SEQUENCE [LARGE SCALE GENOMIC DNA]</scope>
    <source>
        <strain evidence="2 3">DS1027</strain>
    </source>
</reference>
<dbReference type="Proteomes" id="UP001184150">
    <property type="component" value="Unassembled WGS sequence"/>
</dbReference>
<dbReference type="RefSeq" id="WP_309805670.1">
    <property type="nucleotide sequence ID" value="NZ_JAVDRD010000007.1"/>
</dbReference>
<feature type="transmembrane region" description="Helical" evidence="1">
    <location>
        <begin position="47"/>
        <end position="73"/>
    </location>
</feature>
<gene>
    <name evidence="2" type="ORF">J2792_002860</name>
</gene>